<feature type="domain" description="Amine oxidase" evidence="5">
    <location>
        <begin position="61"/>
        <end position="497"/>
    </location>
</feature>
<evidence type="ECO:0000256" key="1">
    <source>
        <dbReference type="ARBA" id="ARBA00001974"/>
    </source>
</evidence>
<evidence type="ECO:0000256" key="2">
    <source>
        <dbReference type="ARBA" id="ARBA00005995"/>
    </source>
</evidence>
<comment type="caution">
    <text evidence="6">The sequence shown here is derived from an EMBL/GenBank/DDBJ whole genome shotgun (WGS) entry which is preliminary data.</text>
</comment>
<dbReference type="Pfam" id="PF01593">
    <property type="entry name" value="Amino_oxidase"/>
    <property type="match status" value="1"/>
</dbReference>
<evidence type="ECO:0000313" key="6">
    <source>
        <dbReference type="EMBL" id="RKR15256.1"/>
    </source>
</evidence>
<reference evidence="6 7" key="1">
    <citation type="submission" date="2018-10" db="EMBL/GenBank/DDBJ databases">
        <title>Genomic Encyclopedia of Archaeal and Bacterial Type Strains, Phase II (KMG-II): from individual species to whole genera.</title>
        <authorList>
            <person name="Goeker M."/>
        </authorList>
    </citation>
    <scope>NUCLEOTIDE SEQUENCE [LARGE SCALE GENOMIC DNA]</scope>
    <source>
        <strain evidence="6 7">DSM 25230</strain>
    </source>
</reference>
<feature type="binding site" evidence="4">
    <location>
        <position position="62"/>
    </location>
    <ligand>
        <name>FAD</name>
        <dbReference type="ChEBI" id="CHEBI:57692"/>
    </ligand>
</feature>
<feature type="binding site" evidence="4">
    <location>
        <position position="286"/>
    </location>
    <ligand>
        <name>FAD</name>
        <dbReference type="ChEBI" id="CHEBI:57692"/>
    </ligand>
</feature>
<dbReference type="EMBL" id="RBIQ01000007">
    <property type="protein sequence ID" value="RKR15256.1"/>
    <property type="molecule type" value="Genomic_DNA"/>
</dbReference>
<keyword evidence="7" id="KW-1185">Reference proteome</keyword>
<name>A0A495EER8_9FLAO</name>
<dbReference type="PROSITE" id="PS51318">
    <property type="entry name" value="TAT"/>
    <property type="match status" value="1"/>
</dbReference>
<dbReference type="InterPro" id="IPR050703">
    <property type="entry name" value="Flavin_MAO"/>
</dbReference>
<dbReference type="Gene3D" id="3.50.50.60">
    <property type="entry name" value="FAD/NAD(P)-binding domain"/>
    <property type="match status" value="1"/>
</dbReference>
<dbReference type="RefSeq" id="WP_121065183.1">
    <property type="nucleotide sequence ID" value="NZ_RBIQ01000007.1"/>
</dbReference>
<dbReference type="InterPro" id="IPR036188">
    <property type="entry name" value="FAD/NAD-bd_sf"/>
</dbReference>
<comment type="cofactor">
    <cofactor evidence="1">
        <name>FAD</name>
        <dbReference type="ChEBI" id="CHEBI:57692"/>
    </cofactor>
</comment>
<evidence type="ECO:0000259" key="5">
    <source>
        <dbReference type="Pfam" id="PF01593"/>
    </source>
</evidence>
<proteinExistence type="inferred from homology"/>
<dbReference type="SUPFAM" id="SSF54373">
    <property type="entry name" value="FAD-linked reductases, C-terminal domain"/>
    <property type="match status" value="1"/>
</dbReference>
<dbReference type="SUPFAM" id="SSF51905">
    <property type="entry name" value="FAD/NAD(P)-binding domain"/>
    <property type="match status" value="1"/>
</dbReference>
<dbReference type="InterPro" id="IPR001613">
    <property type="entry name" value="Flavin_amine_oxidase"/>
</dbReference>
<accession>A0A495EER8</accession>
<keyword evidence="3" id="KW-0560">Oxidoreductase</keyword>
<organism evidence="6 7">
    <name type="scientific">Maribacter vaceletii</name>
    <dbReference type="NCBI Taxonomy" id="1206816"/>
    <lineage>
        <taxon>Bacteria</taxon>
        <taxon>Pseudomonadati</taxon>
        <taxon>Bacteroidota</taxon>
        <taxon>Flavobacteriia</taxon>
        <taxon>Flavobacteriales</taxon>
        <taxon>Flavobacteriaceae</taxon>
        <taxon>Maribacter</taxon>
    </lineage>
</organism>
<evidence type="ECO:0000256" key="4">
    <source>
        <dbReference type="PIRSR" id="PIRSR601613-1"/>
    </source>
</evidence>
<dbReference type="InterPro" id="IPR002937">
    <property type="entry name" value="Amino_oxidase"/>
</dbReference>
<dbReference type="PRINTS" id="PR00757">
    <property type="entry name" value="AMINEOXDASEF"/>
</dbReference>
<dbReference type="GO" id="GO:0016491">
    <property type="term" value="F:oxidoreductase activity"/>
    <property type="evidence" value="ECO:0007669"/>
    <property type="project" value="UniProtKB-KW"/>
</dbReference>
<gene>
    <name evidence="6" type="ORF">CLV91_1338</name>
</gene>
<evidence type="ECO:0000313" key="7">
    <source>
        <dbReference type="Proteomes" id="UP000269412"/>
    </source>
</evidence>
<protein>
    <submittedName>
        <fullName evidence="6">Monoamine oxidase</fullName>
    </submittedName>
</protein>
<dbReference type="OrthoDB" id="56323at2"/>
<dbReference type="InterPro" id="IPR006311">
    <property type="entry name" value="TAT_signal"/>
</dbReference>
<feature type="binding site" evidence="4">
    <location>
        <position position="473"/>
    </location>
    <ligand>
        <name>FAD</name>
        <dbReference type="ChEBI" id="CHEBI:57692"/>
    </ligand>
</feature>
<dbReference type="PANTHER" id="PTHR43563:SF1">
    <property type="entry name" value="AMINE OXIDASE [FLAVIN-CONTAINING] B"/>
    <property type="match status" value="1"/>
</dbReference>
<dbReference type="Proteomes" id="UP000269412">
    <property type="component" value="Unassembled WGS sequence"/>
</dbReference>
<sequence>MKTNRRKFIQGIAGASAGLILPASCTTNSKKESASSEAPAIHIKNKPIKASHDVIVVGAGLSGLHAAMLLEESGYDVQVIEGRQRLGGRVYTLLDVPGKPEAAGEYIGANYARMISTVNKLGLEMYNPEGGGNNRPWLYNIKGNYIDAKNWESHKLNPLEGEDRTLLPHRFLSTISHRDNPLSGKPLDAWLEPEFHKYDIPHDQYLRSKGVNEETIRLMNVVIHSGGMHRTSAINELRRYHVMHFSSGKISFPDGTNWKMVKGGNSLLPEAMAGSLKNEPHLGKTVVGFKEENGIVQVSCADGSEYRGKHIICSIPISVLRNVTFEPHISGVTKEAIDQMDYGLSVQAHFLVKEPFWEKDGMEANMWTDGPLERFAVRTKRNKTDPDAAIAYINGPESNKFRLMTDDQVFNYVEMKLAEMRPSTKGALERLIIQSCERDVHGAGDWVYWQPGQVKKFANHMRNNHGNIHFCGEHTSIMERGMEGAFESGERAALDIILNA</sequence>
<dbReference type="AlphaFoldDB" id="A0A495EER8"/>
<dbReference type="PANTHER" id="PTHR43563">
    <property type="entry name" value="AMINE OXIDASE"/>
    <property type="match status" value="1"/>
</dbReference>
<comment type="similarity">
    <text evidence="2">Belongs to the flavin monoamine oxidase family.</text>
</comment>
<feature type="binding site" evidence="4">
    <location>
        <position position="392"/>
    </location>
    <ligand>
        <name>substrate</name>
    </ligand>
</feature>
<evidence type="ECO:0000256" key="3">
    <source>
        <dbReference type="ARBA" id="ARBA00023002"/>
    </source>
</evidence>